<dbReference type="Proteomes" id="UP000283678">
    <property type="component" value="Unassembled WGS sequence"/>
</dbReference>
<dbReference type="SUPFAM" id="SSF51735">
    <property type="entry name" value="NAD(P)-binding Rossmann-fold domains"/>
    <property type="match status" value="1"/>
</dbReference>
<evidence type="ECO:0000313" key="2">
    <source>
        <dbReference type="EMBL" id="RGV81407.1"/>
    </source>
</evidence>
<dbReference type="RefSeq" id="WP_118428930.1">
    <property type="nucleotide sequence ID" value="NZ_QRZL01000001.1"/>
</dbReference>
<accession>A0A412ZKD2</accession>
<name>A0A412ZKD2_9BACT</name>
<evidence type="ECO:0000259" key="1">
    <source>
        <dbReference type="Pfam" id="PF01370"/>
    </source>
</evidence>
<dbReference type="InterPro" id="IPR001509">
    <property type="entry name" value="Epimerase_deHydtase"/>
</dbReference>
<organism evidence="2 3">
    <name type="scientific">Phocaeicola dorei</name>
    <dbReference type="NCBI Taxonomy" id="357276"/>
    <lineage>
        <taxon>Bacteria</taxon>
        <taxon>Pseudomonadati</taxon>
        <taxon>Bacteroidota</taxon>
        <taxon>Bacteroidia</taxon>
        <taxon>Bacteroidales</taxon>
        <taxon>Bacteroidaceae</taxon>
        <taxon>Phocaeicola</taxon>
    </lineage>
</organism>
<comment type="caution">
    <text evidence="2">The sequence shown here is derived from an EMBL/GenBank/DDBJ whole genome shotgun (WGS) entry which is preliminary data.</text>
</comment>
<dbReference type="Gene3D" id="3.40.50.720">
    <property type="entry name" value="NAD(P)-binding Rossmann-like Domain"/>
    <property type="match status" value="1"/>
</dbReference>
<dbReference type="AlphaFoldDB" id="A0A412ZKD2"/>
<protein>
    <submittedName>
        <fullName evidence="2">NAD-dependent epimerase/dehydratase family protein</fullName>
    </submittedName>
</protein>
<dbReference type="InterPro" id="IPR036291">
    <property type="entry name" value="NAD(P)-bd_dom_sf"/>
</dbReference>
<evidence type="ECO:0000313" key="3">
    <source>
        <dbReference type="Proteomes" id="UP000283678"/>
    </source>
</evidence>
<feature type="domain" description="NAD-dependent epimerase/dehydratase" evidence="1">
    <location>
        <begin position="4"/>
        <end position="160"/>
    </location>
</feature>
<reference evidence="2 3" key="1">
    <citation type="submission" date="2018-08" db="EMBL/GenBank/DDBJ databases">
        <title>A genome reference for cultivated species of the human gut microbiota.</title>
        <authorList>
            <person name="Zou Y."/>
            <person name="Xue W."/>
            <person name="Luo G."/>
        </authorList>
    </citation>
    <scope>NUCLEOTIDE SEQUENCE [LARGE SCALE GENOMIC DNA]</scope>
    <source>
        <strain evidence="2 3">AF14-1AC</strain>
    </source>
</reference>
<dbReference type="EMBL" id="QRZL01000001">
    <property type="protein sequence ID" value="RGV81407.1"/>
    <property type="molecule type" value="Genomic_DNA"/>
</dbReference>
<gene>
    <name evidence="2" type="ORF">DWW04_01585</name>
</gene>
<proteinExistence type="predicted"/>
<sequence length="287" mass="32595">MANILICGHRAYAAHGLKEVLTECGHNVFEFSRGELKREGNIITGPVLEIDKNSLFNEQVDIVVNFIFLQNGTIKENEDYISSLLKFCEKHRVGRLIQISSISSYPNSASIISEDSPIDLNIELKGRYGQMKVAADFKLEQASKKFKVNVIFVRAGYITAVDNPHPFKGIAYFIGSKVAILIGDKTATLPCVKRDILNSCLAEIVTQDKPLNVYLIFEKYNTTKYSYFRSQSDAFIIFLPKKMFFFLVDIAKILHILSERHICIIKGVFKVNLFDNRRTVQNLKSLQ</sequence>
<dbReference type="Pfam" id="PF01370">
    <property type="entry name" value="Epimerase"/>
    <property type="match status" value="1"/>
</dbReference>